<dbReference type="InterPro" id="IPR000801">
    <property type="entry name" value="Esterase-like"/>
</dbReference>
<dbReference type="PANTHER" id="PTHR48098">
    <property type="entry name" value="ENTEROCHELIN ESTERASE-RELATED"/>
    <property type="match status" value="1"/>
</dbReference>
<evidence type="ECO:0000256" key="1">
    <source>
        <dbReference type="SAM" id="SignalP"/>
    </source>
</evidence>
<feature type="chain" id="PRO_5038338197" evidence="1">
    <location>
        <begin position="23"/>
        <end position="337"/>
    </location>
</feature>
<dbReference type="EMBL" id="AP018365">
    <property type="protein sequence ID" value="BBA96439.1"/>
    <property type="molecule type" value="Genomic_DNA"/>
</dbReference>
<dbReference type="SUPFAM" id="SSF53474">
    <property type="entry name" value="alpha/beta-Hydrolases"/>
    <property type="match status" value="1"/>
</dbReference>
<dbReference type="InterPro" id="IPR050583">
    <property type="entry name" value="Mycobacterial_A85_antigen"/>
</dbReference>
<reference evidence="2 3" key="4">
    <citation type="journal article" date="2020" name="Sci. Rep.">
        <title>beta-carboline chemical signals induce reveromycin production through a LuxR family regulator in Streptomyces sp. SN-593.</title>
        <authorList>
            <person name="Panthee S."/>
            <person name="Kito N."/>
            <person name="Hayashi T."/>
            <person name="Shimizu T."/>
            <person name="Ishikawa J."/>
            <person name="Hamamoto H."/>
            <person name="Osada H."/>
            <person name="Takahashi S."/>
        </authorList>
    </citation>
    <scope>NUCLEOTIDE SEQUENCE [LARGE SCALE GENOMIC DNA]</scope>
    <source>
        <strain evidence="2 3">SN-593</strain>
    </source>
</reference>
<feature type="signal peptide" evidence="1">
    <location>
        <begin position="1"/>
        <end position="22"/>
    </location>
</feature>
<keyword evidence="1" id="KW-0732">Signal</keyword>
<organism evidence="2 3">
    <name type="scientific">Actinacidiphila reveromycinica</name>
    <dbReference type="NCBI Taxonomy" id="659352"/>
    <lineage>
        <taxon>Bacteria</taxon>
        <taxon>Bacillati</taxon>
        <taxon>Actinomycetota</taxon>
        <taxon>Actinomycetes</taxon>
        <taxon>Kitasatosporales</taxon>
        <taxon>Streptomycetaceae</taxon>
        <taxon>Actinacidiphila</taxon>
    </lineage>
</organism>
<evidence type="ECO:0000313" key="2">
    <source>
        <dbReference type="EMBL" id="BBA96439.1"/>
    </source>
</evidence>
<dbReference type="InterPro" id="IPR029058">
    <property type="entry name" value="AB_hydrolase_fold"/>
</dbReference>
<gene>
    <name evidence="2" type="ORF">RVR_1743</name>
</gene>
<reference evidence="2 3" key="3">
    <citation type="journal article" date="2011" name="Nat. Chem. Biol.">
        <title>Reveromycin A biosynthesis uses RevG and RevJ for stereospecific spiroacetal formation.</title>
        <authorList>
            <person name="Takahashi S."/>
            <person name="Toyoda A."/>
            <person name="Sekiyama Y."/>
            <person name="Takagi H."/>
            <person name="Nogawa T."/>
            <person name="Uramoto M."/>
            <person name="Suzuki R."/>
            <person name="Koshino H."/>
            <person name="Kumano T."/>
            <person name="Panthee S."/>
            <person name="Dairi T."/>
            <person name="Ishikawa J."/>
            <person name="Ikeda H."/>
            <person name="Sakaki Y."/>
            <person name="Osada H."/>
        </authorList>
    </citation>
    <scope>NUCLEOTIDE SEQUENCE [LARGE SCALE GENOMIC DNA]</scope>
    <source>
        <strain evidence="2 3">SN-593</strain>
    </source>
</reference>
<dbReference type="KEGG" id="arev:RVR_1743"/>
<accession>A0A7U3VMC7</accession>
<name>A0A7U3VMC7_9ACTN</name>
<protein>
    <submittedName>
        <fullName evidence="2">Putative esterase</fullName>
    </submittedName>
</protein>
<reference evidence="2 3" key="2">
    <citation type="journal article" date="2011" name="J. Antibiot.">
        <title>Furaquinocins I and J: novel polyketide isoprenoid hybrid compounds from Streptomyces reveromyceticus SN-593.</title>
        <authorList>
            <person name="Panthee S."/>
            <person name="Takahashi S."/>
            <person name="Takagi H."/>
            <person name="Nogawa T."/>
            <person name="Oowada E."/>
            <person name="Uramoto M."/>
            <person name="Osada H."/>
        </authorList>
    </citation>
    <scope>NUCLEOTIDE SEQUENCE [LARGE SCALE GENOMIC DNA]</scope>
    <source>
        <strain evidence="2 3">SN-593</strain>
    </source>
</reference>
<dbReference type="RefSeq" id="WP_202232876.1">
    <property type="nucleotide sequence ID" value="NZ_AP018365.1"/>
</dbReference>
<dbReference type="Proteomes" id="UP000595703">
    <property type="component" value="Chromosome"/>
</dbReference>
<dbReference type="Pfam" id="PF00756">
    <property type="entry name" value="Esterase"/>
    <property type="match status" value="1"/>
</dbReference>
<dbReference type="Gene3D" id="3.40.50.1820">
    <property type="entry name" value="alpha/beta hydrolase"/>
    <property type="match status" value="1"/>
</dbReference>
<dbReference type="AlphaFoldDB" id="A0A7U3VMC7"/>
<keyword evidence="3" id="KW-1185">Reference proteome</keyword>
<evidence type="ECO:0000313" key="3">
    <source>
        <dbReference type="Proteomes" id="UP000595703"/>
    </source>
</evidence>
<dbReference type="GO" id="GO:0016747">
    <property type="term" value="F:acyltransferase activity, transferring groups other than amino-acyl groups"/>
    <property type="evidence" value="ECO:0007669"/>
    <property type="project" value="TreeGrafter"/>
</dbReference>
<reference evidence="2 3" key="1">
    <citation type="journal article" date="2010" name="J. Bacteriol.">
        <title>Biochemical characterization of a novel indole prenyltransferase from Streptomyces sp. SN-593.</title>
        <authorList>
            <person name="Takahashi S."/>
            <person name="Takagi H."/>
            <person name="Toyoda A."/>
            <person name="Uramoto M."/>
            <person name="Nogawa T."/>
            <person name="Ueki M."/>
            <person name="Sakaki Y."/>
            <person name="Osada H."/>
        </authorList>
    </citation>
    <scope>NUCLEOTIDE SEQUENCE [LARGE SCALE GENOMIC DNA]</scope>
    <source>
        <strain evidence="2 3">SN-593</strain>
    </source>
</reference>
<sequence length="337" mass="35223">MHTHRRLPGAAAALAVTLAASAALVLGPAGPAPAATAREGAAAVPAGTAADGASVVSQTWLDARTVDLRISSPAVGGTVSTRLLLPADWSAQAGRTWPVLYLLQGAHDDYTSWTRETDIEQFTADKEVIVAMPSSGPTGIPSAWWNYGSGHPDYETFQVTELMQLLQQDYRAGATRAIGGVSTGGWAAMAFAARHPGTFAAAASYSGVLDTTMPGMPTVVEAIVAREGLDPMSLWGSPVLNFPLWNAENPFALASGLQGTKLFLSSGTGVVGGNGELSAEALETTLWPGSQAFAVRLALLGLPVQTHFYTGGTHSWTYWKQEYKTSWPVIAQALGLT</sequence>
<proteinExistence type="predicted"/>
<dbReference type="PANTHER" id="PTHR48098:SF1">
    <property type="entry name" value="DIACYLGLYCEROL ACYLTRANSFERASE_MYCOLYLTRANSFERASE AG85A"/>
    <property type="match status" value="1"/>
</dbReference>